<gene>
    <name evidence="3" type="ORF">CBR_g47120</name>
</gene>
<protein>
    <recommendedName>
        <fullName evidence="2">Myb/SANT-like DNA-binding domain-containing protein</fullName>
    </recommendedName>
</protein>
<evidence type="ECO:0000313" key="3">
    <source>
        <dbReference type="EMBL" id="GBG88421.1"/>
    </source>
</evidence>
<dbReference type="Pfam" id="PF13837">
    <property type="entry name" value="Myb_DNA-bind_4"/>
    <property type="match status" value="1"/>
</dbReference>
<feature type="region of interest" description="Disordered" evidence="1">
    <location>
        <begin position="272"/>
        <end position="394"/>
    </location>
</feature>
<dbReference type="PANTHER" id="PTHR33492">
    <property type="entry name" value="OSJNBA0043A12.37 PROTEIN-RELATED"/>
    <property type="match status" value="1"/>
</dbReference>
<reference evidence="3 4" key="1">
    <citation type="journal article" date="2018" name="Cell">
        <title>The Chara Genome: Secondary Complexity and Implications for Plant Terrestrialization.</title>
        <authorList>
            <person name="Nishiyama T."/>
            <person name="Sakayama H."/>
            <person name="Vries J.D."/>
            <person name="Buschmann H."/>
            <person name="Saint-Marcoux D."/>
            <person name="Ullrich K.K."/>
            <person name="Haas F.B."/>
            <person name="Vanderstraeten L."/>
            <person name="Becker D."/>
            <person name="Lang D."/>
            <person name="Vosolsobe S."/>
            <person name="Rombauts S."/>
            <person name="Wilhelmsson P.K.I."/>
            <person name="Janitza P."/>
            <person name="Kern R."/>
            <person name="Heyl A."/>
            <person name="Rumpler F."/>
            <person name="Villalobos L.I.A.C."/>
            <person name="Clay J.M."/>
            <person name="Skokan R."/>
            <person name="Toyoda A."/>
            <person name="Suzuki Y."/>
            <person name="Kagoshima H."/>
            <person name="Schijlen E."/>
            <person name="Tajeshwar N."/>
            <person name="Catarino B."/>
            <person name="Hetherington A.J."/>
            <person name="Saltykova A."/>
            <person name="Bonnot C."/>
            <person name="Breuninger H."/>
            <person name="Symeonidi A."/>
            <person name="Radhakrishnan G.V."/>
            <person name="Van Nieuwerburgh F."/>
            <person name="Deforce D."/>
            <person name="Chang C."/>
            <person name="Karol K.G."/>
            <person name="Hedrich R."/>
            <person name="Ulvskov P."/>
            <person name="Glockner G."/>
            <person name="Delwiche C.F."/>
            <person name="Petrasek J."/>
            <person name="Van de Peer Y."/>
            <person name="Friml J."/>
            <person name="Beilby M."/>
            <person name="Dolan L."/>
            <person name="Kohara Y."/>
            <person name="Sugano S."/>
            <person name="Fujiyama A."/>
            <person name="Delaux P.-M."/>
            <person name="Quint M."/>
            <person name="TheiBen G."/>
            <person name="Hagemann M."/>
            <person name="Harholt J."/>
            <person name="Dunand C."/>
            <person name="Zachgo S."/>
            <person name="Langdale J."/>
            <person name="Maumus F."/>
            <person name="Straeten D.V.D."/>
            <person name="Gould S.B."/>
            <person name="Rensing S.A."/>
        </authorList>
    </citation>
    <scope>NUCLEOTIDE SEQUENCE [LARGE SCALE GENOMIC DNA]</scope>
    <source>
        <strain evidence="3 4">S276</strain>
    </source>
</reference>
<dbReference type="AlphaFoldDB" id="A0A388M1J6"/>
<dbReference type="PANTHER" id="PTHR33492:SF19">
    <property type="entry name" value="MYB-LIKE DOMAIN-CONTAINING PROTEIN"/>
    <property type="match status" value="1"/>
</dbReference>
<proteinExistence type="predicted"/>
<dbReference type="Gramene" id="GBG88421">
    <property type="protein sequence ID" value="GBG88421"/>
    <property type="gene ID" value="CBR_g47120"/>
</dbReference>
<dbReference type="InterPro" id="IPR044822">
    <property type="entry name" value="Myb_DNA-bind_4"/>
</dbReference>
<feature type="domain" description="Myb/SANT-like DNA-binding" evidence="2">
    <location>
        <begin position="400"/>
        <end position="479"/>
    </location>
</feature>
<organism evidence="3 4">
    <name type="scientific">Chara braunii</name>
    <name type="common">Braun's stonewort</name>
    <dbReference type="NCBI Taxonomy" id="69332"/>
    <lineage>
        <taxon>Eukaryota</taxon>
        <taxon>Viridiplantae</taxon>
        <taxon>Streptophyta</taxon>
        <taxon>Charophyceae</taxon>
        <taxon>Charales</taxon>
        <taxon>Characeae</taxon>
        <taxon>Chara</taxon>
    </lineage>
</organism>
<comment type="caution">
    <text evidence="3">The sequence shown here is derived from an EMBL/GenBank/DDBJ whole genome shotgun (WGS) entry which is preliminary data.</text>
</comment>
<sequence length="584" mass="62378">MGVGNVSEPRSRSFEDRPHTVPQSSREEFDLNRQQHGGWPRGFDHMENGSHPAIAHRHQMEAMLGEAEGTPSSQPRSCLTCDTVSISPWHHMGNASHPASAHRHRTAAMLGETEGTPSSQPRSCLTSDTVPISPWHHMENASHPASAHRHQMVAMLGETEGTPSSQPRSCMTGDTVSVSPWRASIIDDSDPFGPHMSGSPSTYCTPSQMTHAALLASYGQARPGSTFNGSSGYGVHVGSSSQFWPSNCPGGRMHQPALGSDQPLLGSDEARRSAWRQTPPAVSGPMAPTPFRDSLPNSVAGSPSPTISPGNVSSMDESGSGSKKSPAHTPLKGKGRGGKRTNDKNAGGIGNGKAAAGSKVDGDDDGTDVDGGVGAQEEVPTAAPEGGAVGAQSGAQPHVVWNVEEQLLLVRCKIDYDLEESHGRSSVKRFKSKDTVWSKVTALMAERGVVKEQYACSQKWDTLMSHMRRVRDHHRKSGAEDYFTMTTKVRKMKKLDFCMQRPVYDLMSPTRKIRLKATASAFSSVREAQKENTTMIVGVMDMMNSTIEANGTALFGAVALIAQAFMTTASAPEATSSAPSRGST</sequence>
<evidence type="ECO:0000313" key="4">
    <source>
        <dbReference type="Proteomes" id="UP000265515"/>
    </source>
</evidence>
<accession>A0A388M1J6</accession>
<feature type="compositionally biased region" description="Polar residues" evidence="1">
    <location>
        <begin position="295"/>
        <end position="323"/>
    </location>
</feature>
<feature type="region of interest" description="Disordered" evidence="1">
    <location>
        <begin position="1"/>
        <end position="39"/>
    </location>
</feature>
<evidence type="ECO:0000259" key="2">
    <source>
        <dbReference type="Pfam" id="PF13837"/>
    </source>
</evidence>
<feature type="compositionally biased region" description="Basic and acidic residues" evidence="1">
    <location>
        <begin position="9"/>
        <end position="33"/>
    </location>
</feature>
<feature type="region of interest" description="Disordered" evidence="1">
    <location>
        <begin position="246"/>
        <end position="265"/>
    </location>
</feature>
<name>A0A388M1J6_CHABU</name>
<dbReference type="Proteomes" id="UP000265515">
    <property type="component" value="Unassembled WGS sequence"/>
</dbReference>
<dbReference type="EMBL" id="BFEA01000671">
    <property type="protein sequence ID" value="GBG88421.1"/>
    <property type="molecule type" value="Genomic_DNA"/>
</dbReference>
<dbReference type="Gene3D" id="1.10.10.60">
    <property type="entry name" value="Homeodomain-like"/>
    <property type="match status" value="1"/>
</dbReference>
<keyword evidence="4" id="KW-1185">Reference proteome</keyword>
<evidence type="ECO:0000256" key="1">
    <source>
        <dbReference type="SAM" id="MobiDB-lite"/>
    </source>
</evidence>